<proteinExistence type="predicted"/>
<dbReference type="InterPro" id="IPR027443">
    <property type="entry name" value="IPNS-like_sf"/>
</dbReference>
<accession>A0ABP1S6Y1</accession>
<dbReference type="Pfam" id="PF07350">
    <property type="entry name" value="Gig2-like"/>
    <property type="match status" value="1"/>
</dbReference>
<protein>
    <recommendedName>
        <fullName evidence="3">DUF1479-domain-containing protein</fullName>
    </recommendedName>
</protein>
<dbReference type="Gene3D" id="2.60.120.330">
    <property type="entry name" value="B-lactam Antibiotic, Isopenicillin N Synthase, Chain"/>
    <property type="match status" value="1"/>
</dbReference>
<keyword evidence="2" id="KW-1185">Reference proteome</keyword>
<sequence>MAHYASTRKPGNIISAFKANTDESILERYPPLKQELLNANNLKEKLIDSWTRLTKEIENETEEIKRLGPNVIPQVEFSEIAKNGGTFPQDVAKEVKKRGMVVIRNVVSEQEALQYKKDVKEYILNHKGKIAGFPDADPQVWELYWSKSQVAARSHPNFVSVTSAMNSLWHADPETVIDLSMNLTYCDRLRIRKQGDSSFALAEHMDGGSVERWEDPEYRKCFQSILSGEWEKYDPYDATHRVNANMDLYNCSGGCSMFRSFQGWMSLSAVAPGGGTLRVCPIIKLSTAYLILRPLLKDLVETKNMCGALPGAQQHILPEFHQPLIDAVVSIPHVNPGDCVFWHCDGIHAVEECCNSLTDSSVFYIPSTPLCLNNIKYLAKERYAFEEGITPQDFPLNNCEKDFPDRAKPSDLTELGKLGMGFTPLIVDPTVTKELSEGAIKARKEFNKILFPE</sequence>
<dbReference type="SUPFAM" id="SSF51197">
    <property type="entry name" value="Clavaminate synthase-like"/>
    <property type="match status" value="1"/>
</dbReference>
<comment type="caution">
    <text evidence="1">The sequence shown here is derived from an EMBL/GenBank/DDBJ whole genome shotgun (WGS) entry which is preliminary data.</text>
</comment>
<organism evidence="1 2">
    <name type="scientific">Orchesella dallaii</name>
    <dbReference type="NCBI Taxonomy" id="48710"/>
    <lineage>
        <taxon>Eukaryota</taxon>
        <taxon>Metazoa</taxon>
        <taxon>Ecdysozoa</taxon>
        <taxon>Arthropoda</taxon>
        <taxon>Hexapoda</taxon>
        <taxon>Collembola</taxon>
        <taxon>Entomobryomorpha</taxon>
        <taxon>Entomobryoidea</taxon>
        <taxon>Orchesellidae</taxon>
        <taxon>Orchesellinae</taxon>
        <taxon>Orchesella</taxon>
    </lineage>
</organism>
<dbReference type="InterPro" id="IPR010856">
    <property type="entry name" value="Gig2-like"/>
</dbReference>
<evidence type="ECO:0000313" key="1">
    <source>
        <dbReference type="EMBL" id="CAL8144552.1"/>
    </source>
</evidence>
<dbReference type="Proteomes" id="UP001642540">
    <property type="component" value="Unassembled WGS sequence"/>
</dbReference>
<gene>
    <name evidence="1" type="ORF">ODALV1_LOCUS30226</name>
</gene>
<dbReference type="PANTHER" id="PTHR30613">
    <property type="entry name" value="UNCHARACTERIZED PROTEIN YBIU-RELATED"/>
    <property type="match status" value="1"/>
</dbReference>
<dbReference type="EMBL" id="CAXLJM020000161">
    <property type="protein sequence ID" value="CAL8144552.1"/>
    <property type="molecule type" value="Genomic_DNA"/>
</dbReference>
<dbReference type="PANTHER" id="PTHR30613:SF1">
    <property type="entry name" value="DUF1479 DOMAIN PROTEIN (AFU_ORTHOLOGUE AFUA_5G09280)"/>
    <property type="match status" value="1"/>
</dbReference>
<evidence type="ECO:0000313" key="2">
    <source>
        <dbReference type="Proteomes" id="UP001642540"/>
    </source>
</evidence>
<name>A0ABP1S6Y1_9HEXA</name>
<reference evidence="1 2" key="1">
    <citation type="submission" date="2024-08" db="EMBL/GenBank/DDBJ databases">
        <authorList>
            <person name="Cucini C."/>
            <person name="Frati F."/>
        </authorList>
    </citation>
    <scope>NUCLEOTIDE SEQUENCE [LARGE SCALE GENOMIC DNA]</scope>
</reference>
<evidence type="ECO:0008006" key="3">
    <source>
        <dbReference type="Google" id="ProtNLM"/>
    </source>
</evidence>